<gene>
    <name evidence="1" type="ORF">NKI81_00200</name>
</gene>
<protein>
    <submittedName>
        <fullName evidence="1">Uncharacterized protein</fullName>
    </submittedName>
</protein>
<proteinExistence type="predicted"/>
<dbReference type="EMBL" id="JAMYRI010000001">
    <property type="protein sequence ID" value="MER9282387.1"/>
    <property type="molecule type" value="Genomic_DNA"/>
</dbReference>
<comment type="caution">
    <text evidence="1">The sequence shown here is derived from an EMBL/GenBank/DDBJ whole genome shotgun (WGS) entry which is preliminary data.</text>
</comment>
<dbReference type="Proteomes" id="UP001480082">
    <property type="component" value="Unassembled WGS sequence"/>
</dbReference>
<accession>A0ACC6SRN2</accession>
<evidence type="ECO:0000313" key="2">
    <source>
        <dbReference type="Proteomes" id="UP001480082"/>
    </source>
</evidence>
<sequence>MISPGFVAEILGAALIMALTGALVAWLLRKIARIGLVPSYALGIAVMTFVGAALYVSSQNGAVDYLNAWIKYAIGGVVGFLILYSTSRRSTSKT</sequence>
<evidence type="ECO:0000313" key="1">
    <source>
        <dbReference type="EMBL" id="MER9282387.1"/>
    </source>
</evidence>
<reference evidence="1 2" key="1">
    <citation type="journal article" date="2024" name="Proc. Natl. Acad. Sci. U.S.A.">
        <title>The evolutionary genomics of adaptation to stress in wild rhizobium bacteria.</title>
        <authorList>
            <person name="Kehlet-Delgado H."/>
            <person name="Montoya A.P."/>
            <person name="Jensen K.T."/>
            <person name="Wendlandt C.E."/>
            <person name="Dexheimer C."/>
            <person name="Roberts M."/>
            <person name="Torres Martinez L."/>
            <person name="Friesen M.L."/>
            <person name="Griffitts J.S."/>
            <person name="Porter S.S."/>
        </authorList>
    </citation>
    <scope>NUCLEOTIDE SEQUENCE [LARGE SCALE GENOMIC DNA]</scope>
    <source>
        <strain evidence="1 2">M0468</strain>
    </source>
</reference>
<organism evidence="1 2">
    <name type="scientific">Mesorhizobium australicum</name>
    <dbReference type="NCBI Taxonomy" id="536018"/>
    <lineage>
        <taxon>Bacteria</taxon>
        <taxon>Pseudomonadati</taxon>
        <taxon>Pseudomonadota</taxon>
        <taxon>Alphaproteobacteria</taxon>
        <taxon>Hyphomicrobiales</taxon>
        <taxon>Phyllobacteriaceae</taxon>
        <taxon>Mesorhizobium</taxon>
    </lineage>
</organism>
<keyword evidence="2" id="KW-1185">Reference proteome</keyword>
<name>A0ACC6SRN2_9HYPH</name>